<evidence type="ECO:0000256" key="7">
    <source>
        <dbReference type="ARBA" id="ARBA00049120"/>
    </source>
</evidence>
<dbReference type="InterPro" id="IPR029063">
    <property type="entry name" value="SAM-dependent_MTases_sf"/>
</dbReference>
<dbReference type="PRINTS" id="PR00508">
    <property type="entry name" value="S21N4MTFRASE"/>
</dbReference>
<dbReference type="Gene3D" id="3.40.50.150">
    <property type="entry name" value="Vaccinia Virus protein VP39"/>
    <property type="match status" value="1"/>
</dbReference>
<dbReference type="Pfam" id="PF01555">
    <property type="entry name" value="N6_N4_Mtase"/>
    <property type="match status" value="1"/>
</dbReference>
<dbReference type="AlphaFoldDB" id="A0A972FXA1"/>
<reference evidence="10" key="1">
    <citation type="submission" date="2020-02" db="EMBL/GenBank/DDBJ databases">
        <title>Flavobacterium sp. genome.</title>
        <authorList>
            <person name="Jung H.S."/>
            <person name="Baek J.H."/>
            <person name="Jeon C.O."/>
        </authorList>
    </citation>
    <scope>NUCLEOTIDE SEQUENCE</scope>
    <source>
        <strain evidence="10">SE-s28</strain>
    </source>
</reference>
<comment type="caution">
    <text evidence="10">The sequence shown here is derived from an EMBL/GenBank/DDBJ whole genome shotgun (WGS) entry which is preliminary data.</text>
</comment>
<sequence>MDDPNKYSGTYNNAQWTLYSGDALEMLRKIESESVDCIVTSPPYFWLRDYGIDGQIGLEDTVENYINTLNIIGEECFRVLKKEGTFFFNIGDTYYSGKGASQGKDAKSKKRRFGLRAVDKSGGMDIGFQKKSLIGIPWRAAMRFCENKWVLRSSIIWHRDKCLPESVKDRPRRSYEFIFMFSKSRHYFFDRKPLIDKNVDEDVWTIAPKTGKAGKLDTAPFPEELVERCISIGCPKGGTVLDPFVGSGTTIDVSLANGYNAIGIELNNTFCDYILSKLQK</sequence>
<keyword evidence="6" id="KW-0238">DNA-binding</keyword>
<comment type="similarity">
    <text evidence="1">Belongs to the N(4)/N(6)-methyltransferase family. N(4) subfamily.</text>
</comment>
<keyword evidence="4" id="KW-0949">S-adenosyl-L-methionine</keyword>
<keyword evidence="3" id="KW-0808">Transferase</keyword>
<dbReference type="InterPro" id="IPR002941">
    <property type="entry name" value="DNA_methylase_N4/N6"/>
</dbReference>
<evidence type="ECO:0000256" key="5">
    <source>
        <dbReference type="ARBA" id="ARBA00022747"/>
    </source>
</evidence>
<dbReference type="GO" id="GO:0008170">
    <property type="term" value="F:N-methyltransferase activity"/>
    <property type="evidence" value="ECO:0007669"/>
    <property type="project" value="InterPro"/>
</dbReference>
<feature type="domain" description="DNA methylase N-4/N-6" evidence="9">
    <location>
        <begin position="35"/>
        <end position="274"/>
    </location>
</feature>
<dbReference type="PROSITE" id="PS00093">
    <property type="entry name" value="N4_MTASE"/>
    <property type="match status" value="1"/>
</dbReference>
<proteinExistence type="inferred from homology"/>
<dbReference type="GO" id="GO:0009307">
    <property type="term" value="P:DNA restriction-modification system"/>
    <property type="evidence" value="ECO:0007669"/>
    <property type="project" value="UniProtKB-KW"/>
</dbReference>
<keyword evidence="5" id="KW-0680">Restriction system</keyword>
<dbReference type="GO" id="GO:0032259">
    <property type="term" value="P:methylation"/>
    <property type="evidence" value="ECO:0007669"/>
    <property type="project" value="UniProtKB-KW"/>
</dbReference>
<dbReference type="RefSeq" id="WP_169525448.1">
    <property type="nucleotide sequence ID" value="NZ_JAAMPU010000091.1"/>
</dbReference>
<dbReference type="InterPro" id="IPR017985">
    <property type="entry name" value="MeTrfase_CN4_CS"/>
</dbReference>
<dbReference type="GO" id="GO:0015667">
    <property type="term" value="F:site-specific DNA-methyltransferase (cytosine-N4-specific) activity"/>
    <property type="evidence" value="ECO:0007669"/>
    <property type="project" value="UniProtKB-EC"/>
</dbReference>
<evidence type="ECO:0000256" key="4">
    <source>
        <dbReference type="ARBA" id="ARBA00022691"/>
    </source>
</evidence>
<evidence type="ECO:0000256" key="6">
    <source>
        <dbReference type="ARBA" id="ARBA00023125"/>
    </source>
</evidence>
<evidence type="ECO:0000256" key="8">
    <source>
        <dbReference type="RuleBase" id="RU362026"/>
    </source>
</evidence>
<evidence type="ECO:0000256" key="1">
    <source>
        <dbReference type="ARBA" id="ARBA00010203"/>
    </source>
</evidence>
<dbReference type="Proteomes" id="UP000712080">
    <property type="component" value="Unassembled WGS sequence"/>
</dbReference>
<dbReference type="InterPro" id="IPR001091">
    <property type="entry name" value="RM_Methyltransferase"/>
</dbReference>
<evidence type="ECO:0000313" key="11">
    <source>
        <dbReference type="Proteomes" id="UP000712080"/>
    </source>
</evidence>
<dbReference type="EC" id="2.1.1.-" evidence="8"/>
<keyword evidence="2" id="KW-0489">Methyltransferase</keyword>
<comment type="catalytic activity">
    <reaction evidence="7">
        <text>a 2'-deoxycytidine in DNA + S-adenosyl-L-methionine = an N(4)-methyl-2'-deoxycytidine in DNA + S-adenosyl-L-homocysteine + H(+)</text>
        <dbReference type="Rhea" id="RHEA:16857"/>
        <dbReference type="Rhea" id="RHEA-COMP:11369"/>
        <dbReference type="Rhea" id="RHEA-COMP:13674"/>
        <dbReference type="ChEBI" id="CHEBI:15378"/>
        <dbReference type="ChEBI" id="CHEBI:57856"/>
        <dbReference type="ChEBI" id="CHEBI:59789"/>
        <dbReference type="ChEBI" id="CHEBI:85452"/>
        <dbReference type="ChEBI" id="CHEBI:137933"/>
        <dbReference type="EC" id="2.1.1.113"/>
    </reaction>
</comment>
<protein>
    <recommendedName>
        <fullName evidence="8">Methyltransferase</fullName>
        <ecNumber evidence="8">2.1.1.-</ecNumber>
    </recommendedName>
</protein>
<evidence type="ECO:0000313" key="10">
    <source>
        <dbReference type="EMBL" id="NMH26541.1"/>
    </source>
</evidence>
<keyword evidence="11" id="KW-1185">Reference proteome</keyword>
<name>A0A972FXA1_9FLAO</name>
<dbReference type="EMBL" id="JAAMPU010000091">
    <property type="protein sequence ID" value="NMH26541.1"/>
    <property type="molecule type" value="Genomic_DNA"/>
</dbReference>
<evidence type="ECO:0000259" key="9">
    <source>
        <dbReference type="Pfam" id="PF01555"/>
    </source>
</evidence>
<dbReference type="SUPFAM" id="SSF53335">
    <property type="entry name" value="S-adenosyl-L-methionine-dependent methyltransferases"/>
    <property type="match status" value="1"/>
</dbReference>
<accession>A0A972FXA1</accession>
<organism evidence="10 11">
    <name type="scientific">Flavobacterium silvaticum</name>
    <dbReference type="NCBI Taxonomy" id="1852020"/>
    <lineage>
        <taxon>Bacteria</taxon>
        <taxon>Pseudomonadati</taxon>
        <taxon>Bacteroidota</taxon>
        <taxon>Flavobacteriia</taxon>
        <taxon>Flavobacteriales</taxon>
        <taxon>Flavobacteriaceae</taxon>
        <taxon>Flavobacterium</taxon>
    </lineage>
</organism>
<evidence type="ECO:0000256" key="2">
    <source>
        <dbReference type="ARBA" id="ARBA00022603"/>
    </source>
</evidence>
<evidence type="ECO:0000256" key="3">
    <source>
        <dbReference type="ARBA" id="ARBA00022679"/>
    </source>
</evidence>
<gene>
    <name evidence="10" type="ORF">G6047_00720</name>
</gene>
<dbReference type="GO" id="GO:0003677">
    <property type="term" value="F:DNA binding"/>
    <property type="evidence" value="ECO:0007669"/>
    <property type="project" value="UniProtKB-KW"/>
</dbReference>